<keyword evidence="3 8" id="KW-0694">RNA-binding</keyword>
<dbReference type="InterPro" id="IPR000630">
    <property type="entry name" value="Ribosomal_uS8"/>
</dbReference>
<dbReference type="HAMAP" id="MF_01302_B">
    <property type="entry name" value="Ribosomal_uS8_B"/>
    <property type="match status" value="1"/>
</dbReference>
<dbReference type="Gene3D" id="3.30.1490.10">
    <property type="match status" value="1"/>
</dbReference>
<protein>
    <recommendedName>
        <fullName evidence="6 8">Small ribosomal subunit protein uS8</fullName>
    </recommendedName>
</protein>
<evidence type="ECO:0000256" key="2">
    <source>
        <dbReference type="ARBA" id="ARBA00022730"/>
    </source>
</evidence>
<evidence type="ECO:0000256" key="7">
    <source>
        <dbReference type="ARBA" id="ARBA00046740"/>
    </source>
</evidence>
<dbReference type="GO" id="GO:0006412">
    <property type="term" value="P:translation"/>
    <property type="evidence" value="ECO:0007669"/>
    <property type="project" value="UniProtKB-UniRule"/>
</dbReference>
<reference evidence="10 11" key="1">
    <citation type="submission" date="2018-10" db="EMBL/GenBank/DDBJ databases">
        <title>Comparative functional genomics of the obligate endosymbiont Buchnera aphidicola.</title>
        <authorList>
            <person name="Chong R.A."/>
        </authorList>
    </citation>
    <scope>NUCLEOTIDE SEQUENCE [LARGE SCALE GENOMIC DNA]</scope>
    <source>
        <strain evidence="10 11">Ska</strain>
    </source>
</reference>
<keyword evidence="2 8" id="KW-0699">rRNA-binding</keyword>
<evidence type="ECO:0000313" key="10">
    <source>
        <dbReference type="EMBL" id="QCI26120.1"/>
    </source>
</evidence>
<keyword evidence="5 8" id="KW-0687">Ribonucleoprotein</keyword>
<comment type="subunit">
    <text evidence="7 8">Part of the 30S ribosomal subunit. Contacts proteins S5 and S12.</text>
</comment>
<organism evidence="10 11">
    <name type="scientific">Buchnera aphidicola</name>
    <name type="common">Sarucallis kahawaluokalani</name>
    <dbReference type="NCBI Taxonomy" id="1241878"/>
    <lineage>
        <taxon>Bacteria</taxon>
        <taxon>Pseudomonadati</taxon>
        <taxon>Pseudomonadota</taxon>
        <taxon>Gammaproteobacteria</taxon>
        <taxon>Enterobacterales</taxon>
        <taxon>Erwiniaceae</taxon>
        <taxon>Buchnera</taxon>
    </lineage>
</organism>
<dbReference type="GO" id="GO:0003735">
    <property type="term" value="F:structural constituent of ribosome"/>
    <property type="evidence" value="ECO:0007669"/>
    <property type="project" value="InterPro"/>
</dbReference>
<dbReference type="PANTHER" id="PTHR11758">
    <property type="entry name" value="40S RIBOSOMAL PROTEIN S15A"/>
    <property type="match status" value="1"/>
</dbReference>
<evidence type="ECO:0000256" key="8">
    <source>
        <dbReference type="HAMAP-Rule" id="MF_01302"/>
    </source>
</evidence>
<evidence type="ECO:0000256" key="4">
    <source>
        <dbReference type="ARBA" id="ARBA00022980"/>
    </source>
</evidence>
<dbReference type="PROSITE" id="PS00053">
    <property type="entry name" value="RIBOSOMAL_S8"/>
    <property type="match status" value="1"/>
</dbReference>
<proteinExistence type="inferred from homology"/>
<dbReference type="GO" id="GO:0005737">
    <property type="term" value="C:cytoplasm"/>
    <property type="evidence" value="ECO:0007669"/>
    <property type="project" value="UniProtKB-ARBA"/>
</dbReference>
<dbReference type="SUPFAM" id="SSF56047">
    <property type="entry name" value="Ribosomal protein S8"/>
    <property type="match status" value="1"/>
</dbReference>
<evidence type="ECO:0000256" key="5">
    <source>
        <dbReference type="ARBA" id="ARBA00023274"/>
    </source>
</evidence>
<sequence>MSMQDPIADMLTSIRNSQAANKVEVCIFSSNIKIAIANVLKKEGYIVDYIVKKKKNKSMLNIFLKYFNGKSVIDVIKRISKPSVRVYKKKKNLPVVMDGLGIAILSTSKGVISNKQAIKIGIGGEVICIVS</sequence>
<dbReference type="OrthoDB" id="9802617at2"/>
<evidence type="ECO:0000256" key="3">
    <source>
        <dbReference type="ARBA" id="ARBA00022884"/>
    </source>
</evidence>
<dbReference type="GO" id="GO:0005840">
    <property type="term" value="C:ribosome"/>
    <property type="evidence" value="ECO:0007669"/>
    <property type="project" value="UniProtKB-KW"/>
</dbReference>
<dbReference type="FunFam" id="3.30.1370.30:FF:000002">
    <property type="entry name" value="30S ribosomal protein S8"/>
    <property type="match status" value="1"/>
</dbReference>
<keyword evidence="4 8" id="KW-0689">Ribosomal protein</keyword>
<name>A0A4D6YJR3_9GAMM</name>
<dbReference type="RefSeq" id="WP_158350810.1">
    <property type="nucleotide sequence ID" value="NZ_CP032999.1"/>
</dbReference>
<evidence type="ECO:0000313" key="11">
    <source>
        <dbReference type="Proteomes" id="UP000298685"/>
    </source>
</evidence>
<dbReference type="AlphaFoldDB" id="A0A4D6YJR3"/>
<dbReference type="EMBL" id="CP032999">
    <property type="protein sequence ID" value="QCI26120.1"/>
    <property type="molecule type" value="Genomic_DNA"/>
</dbReference>
<evidence type="ECO:0000256" key="9">
    <source>
        <dbReference type="RuleBase" id="RU003660"/>
    </source>
</evidence>
<comment type="function">
    <text evidence="8">One of the primary rRNA binding proteins, it binds directly to 16S rRNA central domain where it helps coordinate assembly of the platform of the 30S subunit.</text>
</comment>
<dbReference type="InterPro" id="IPR047863">
    <property type="entry name" value="Ribosomal_uS8_CS"/>
</dbReference>
<dbReference type="GO" id="GO:1990904">
    <property type="term" value="C:ribonucleoprotein complex"/>
    <property type="evidence" value="ECO:0007669"/>
    <property type="project" value="UniProtKB-KW"/>
</dbReference>
<dbReference type="Proteomes" id="UP000298685">
    <property type="component" value="Chromosome"/>
</dbReference>
<dbReference type="InterPro" id="IPR035987">
    <property type="entry name" value="Ribosomal_uS8_sf"/>
</dbReference>
<accession>A0A4D6YJR3</accession>
<evidence type="ECO:0000256" key="1">
    <source>
        <dbReference type="ARBA" id="ARBA00006471"/>
    </source>
</evidence>
<evidence type="ECO:0000256" key="6">
    <source>
        <dbReference type="ARBA" id="ARBA00035258"/>
    </source>
</evidence>
<dbReference type="Gene3D" id="3.30.1370.30">
    <property type="match status" value="1"/>
</dbReference>
<comment type="similarity">
    <text evidence="1 8 9">Belongs to the universal ribosomal protein uS8 family.</text>
</comment>
<dbReference type="FunFam" id="3.30.1490.10:FF:000001">
    <property type="entry name" value="30S ribosomal protein S8"/>
    <property type="match status" value="1"/>
</dbReference>
<dbReference type="GO" id="GO:0019843">
    <property type="term" value="F:rRNA binding"/>
    <property type="evidence" value="ECO:0007669"/>
    <property type="project" value="UniProtKB-UniRule"/>
</dbReference>
<dbReference type="NCBIfam" id="NF001109">
    <property type="entry name" value="PRK00136.1"/>
    <property type="match status" value="1"/>
</dbReference>
<dbReference type="Pfam" id="PF00410">
    <property type="entry name" value="Ribosomal_S8"/>
    <property type="match status" value="1"/>
</dbReference>
<gene>
    <name evidence="8" type="primary">rpsH</name>
    <name evidence="10" type="ORF">D9V78_01745</name>
</gene>